<gene>
    <name evidence="2" type="ORF">FKR81_06580</name>
</gene>
<keyword evidence="3" id="KW-1185">Reference proteome</keyword>
<keyword evidence="1" id="KW-0812">Transmembrane</keyword>
<dbReference type="RefSeq" id="WP_146350045.1">
    <property type="nucleotide sequence ID" value="NZ_VOBR01000004.1"/>
</dbReference>
<feature type="transmembrane region" description="Helical" evidence="1">
    <location>
        <begin position="232"/>
        <end position="253"/>
    </location>
</feature>
<dbReference type="AlphaFoldDB" id="A0A563EYI9"/>
<evidence type="ECO:0000313" key="2">
    <source>
        <dbReference type="EMBL" id="TWP52790.1"/>
    </source>
</evidence>
<feature type="transmembrane region" description="Helical" evidence="1">
    <location>
        <begin position="147"/>
        <end position="168"/>
    </location>
</feature>
<dbReference type="EMBL" id="VOBR01000004">
    <property type="protein sequence ID" value="TWP52790.1"/>
    <property type="molecule type" value="Genomic_DNA"/>
</dbReference>
<feature type="transmembrane region" description="Helical" evidence="1">
    <location>
        <begin position="180"/>
        <end position="198"/>
    </location>
</feature>
<organism evidence="2 3">
    <name type="scientific">Lentzea tibetensis</name>
    <dbReference type="NCBI Taxonomy" id="2591470"/>
    <lineage>
        <taxon>Bacteria</taxon>
        <taxon>Bacillati</taxon>
        <taxon>Actinomycetota</taxon>
        <taxon>Actinomycetes</taxon>
        <taxon>Pseudonocardiales</taxon>
        <taxon>Pseudonocardiaceae</taxon>
        <taxon>Lentzea</taxon>
    </lineage>
</organism>
<proteinExistence type="predicted"/>
<name>A0A563EYI9_9PSEU</name>
<feature type="transmembrane region" description="Helical" evidence="1">
    <location>
        <begin position="124"/>
        <end position="141"/>
    </location>
</feature>
<feature type="transmembrane region" description="Helical" evidence="1">
    <location>
        <begin position="7"/>
        <end position="26"/>
    </location>
</feature>
<accession>A0A563EYI9</accession>
<evidence type="ECO:0008006" key="4">
    <source>
        <dbReference type="Google" id="ProtNLM"/>
    </source>
</evidence>
<reference evidence="2 3" key="1">
    <citation type="submission" date="2019-07" db="EMBL/GenBank/DDBJ databases">
        <title>Lentzea xizangensis sp. nov., isolated from Qinghai-Tibetan Plateau Soils.</title>
        <authorList>
            <person name="Huang J."/>
        </authorList>
    </citation>
    <scope>NUCLEOTIDE SEQUENCE [LARGE SCALE GENOMIC DNA]</scope>
    <source>
        <strain evidence="2 3">FXJ1.1311</strain>
    </source>
</reference>
<feature type="transmembrane region" description="Helical" evidence="1">
    <location>
        <begin position="100"/>
        <end position="117"/>
    </location>
</feature>
<protein>
    <recommendedName>
        <fullName evidence="4">Glycosyltransferase RgtA/B/C/D-like domain-containing protein</fullName>
    </recommendedName>
</protein>
<evidence type="ECO:0000256" key="1">
    <source>
        <dbReference type="SAM" id="Phobius"/>
    </source>
</evidence>
<feature type="transmembrane region" description="Helical" evidence="1">
    <location>
        <begin position="308"/>
        <end position="327"/>
    </location>
</feature>
<dbReference type="Proteomes" id="UP000316639">
    <property type="component" value="Unassembled WGS sequence"/>
</dbReference>
<feature type="transmembrane region" description="Helical" evidence="1">
    <location>
        <begin position="334"/>
        <end position="358"/>
    </location>
</feature>
<dbReference type="OrthoDB" id="3277912at2"/>
<feature type="transmembrane region" description="Helical" evidence="1">
    <location>
        <begin position="407"/>
        <end position="425"/>
    </location>
</feature>
<feature type="transmembrane region" description="Helical" evidence="1">
    <location>
        <begin position="378"/>
        <end position="395"/>
    </location>
</feature>
<evidence type="ECO:0000313" key="3">
    <source>
        <dbReference type="Proteomes" id="UP000316639"/>
    </source>
</evidence>
<sequence length="558" mass="61946">MFSREATWVVFVGFALSGLFNLPLVLHPKSMIANDLGDPLLQTWEMAWHRNLFATGDFWTANIFFPSTDNFAFTDSLLGYLPLALIGGDGQYDAVFRYNIAYVTAFALAFVGAYLLVKQLGGNWQAATVAGVVFAWAPWRLTHGSHLNILSTGGIALALYALAKGHGYSLRHGLKDEPKPWWILAGWLIAAWQITIGFATGIPFAYLMGVVGIAIVVTIIKRWRQVTAKLIVFNGVGVAIFLLVTLAMLIPYFRVVEQYGFTREWKEVQVFSPPLRGLWTAHYDTWLWLETGFNRLDLLPQDGVAEMMLFPGLAVTILAITGLFVSSWPVRTRIWLGVATLVMTILCLGASVLDGAYTYRPLWEHLPGFDAIRTPGRLVLWVILLLVVLAAGAVTRFGELMVDRTQVSLRLIPMFLFVPVLAVLLEGIPARTYVSPLGIPPDLQQVFAQGRDPMLILPIDEFTEYKYLLWSTDGFPKIANGTSGNYPQAYNDILAETQFFPDESSVAVLRKYGIRTVVLMKVDALKSPYAAALIHPLNGLPITKQELNDVVVFTIAAE</sequence>
<keyword evidence="1" id="KW-0472">Membrane</keyword>
<comment type="caution">
    <text evidence="2">The sequence shown here is derived from an EMBL/GenBank/DDBJ whole genome shotgun (WGS) entry which is preliminary data.</text>
</comment>
<keyword evidence="1" id="KW-1133">Transmembrane helix</keyword>